<dbReference type="InterPro" id="IPR023214">
    <property type="entry name" value="HAD_sf"/>
</dbReference>
<name>A0A1M5XBB2_9FIRM</name>
<sequence length="266" mass="28809">MSNIRMVVSDLDGTLLDDSHELDGGLVRRIQGFTEAGGLFTIATGRNWRAAKDIVQRLAIRLPVILCNGAILADEKEIYYRSDMPVGSMKGLFLDAQSAGLSVLLFEHDTVRGFGSGAGLERFREKEKTPVEPVDPGDAFFGGRGILKAVLVGPFDKSAALWRKHETDFSGEYSCVQSESDFFEIVKQGENKGRTMLKLAERLGVSPEEILAIGNHMNDKEMISAAGVGAAVSDCAADLRPYADFLCRQPTGAGVMEALDQFCAAL</sequence>
<evidence type="ECO:0000313" key="2">
    <source>
        <dbReference type="Proteomes" id="UP000183995"/>
    </source>
</evidence>
<reference evidence="1 2" key="1">
    <citation type="submission" date="2016-11" db="EMBL/GenBank/DDBJ databases">
        <authorList>
            <person name="Jaros S."/>
            <person name="Januszkiewicz K."/>
            <person name="Wedrychowicz H."/>
        </authorList>
    </citation>
    <scope>NUCLEOTIDE SEQUENCE [LARGE SCALE GENOMIC DNA]</scope>
    <source>
        <strain evidence="1 2">DSM 10068</strain>
    </source>
</reference>
<dbReference type="PANTHER" id="PTHR10000">
    <property type="entry name" value="PHOSPHOSERINE PHOSPHATASE"/>
    <property type="match status" value="1"/>
</dbReference>
<dbReference type="RefSeq" id="WP_073077692.1">
    <property type="nucleotide sequence ID" value="NZ_FQXV01000005.1"/>
</dbReference>
<proteinExistence type="predicted"/>
<gene>
    <name evidence="1" type="ORF">SAMN02745823_01677</name>
</gene>
<dbReference type="SUPFAM" id="SSF56784">
    <property type="entry name" value="HAD-like"/>
    <property type="match status" value="1"/>
</dbReference>
<dbReference type="InterPro" id="IPR000150">
    <property type="entry name" value="Cof"/>
</dbReference>
<dbReference type="OrthoDB" id="9814970at2"/>
<dbReference type="Gene3D" id="3.30.1240.10">
    <property type="match status" value="1"/>
</dbReference>
<dbReference type="STRING" id="1123282.SAMN02745823_01677"/>
<dbReference type="GO" id="GO:0016791">
    <property type="term" value="F:phosphatase activity"/>
    <property type="evidence" value="ECO:0007669"/>
    <property type="project" value="UniProtKB-ARBA"/>
</dbReference>
<dbReference type="Gene3D" id="3.40.50.1000">
    <property type="entry name" value="HAD superfamily/HAD-like"/>
    <property type="match status" value="1"/>
</dbReference>
<keyword evidence="2" id="KW-1185">Reference proteome</keyword>
<accession>A0A1M5XBB2</accession>
<dbReference type="PANTHER" id="PTHR10000:SF8">
    <property type="entry name" value="HAD SUPERFAMILY HYDROLASE-LIKE, TYPE 3"/>
    <property type="match status" value="1"/>
</dbReference>
<dbReference type="GO" id="GO:0005829">
    <property type="term" value="C:cytosol"/>
    <property type="evidence" value="ECO:0007669"/>
    <property type="project" value="TreeGrafter"/>
</dbReference>
<evidence type="ECO:0008006" key="3">
    <source>
        <dbReference type="Google" id="ProtNLM"/>
    </source>
</evidence>
<dbReference type="AlphaFoldDB" id="A0A1M5XBB2"/>
<dbReference type="Pfam" id="PF08282">
    <property type="entry name" value="Hydrolase_3"/>
    <property type="match status" value="1"/>
</dbReference>
<dbReference type="NCBIfam" id="TIGR00099">
    <property type="entry name" value="Cof-subfamily"/>
    <property type="match status" value="1"/>
</dbReference>
<dbReference type="NCBIfam" id="TIGR01484">
    <property type="entry name" value="HAD-SF-IIB"/>
    <property type="match status" value="1"/>
</dbReference>
<dbReference type="InterPro" id="IPR036412">
    <property type="entry name" value="HAD-like_sf"/>
</dbReference>
<dbReference type="GO" id="GO:0000287">
    <property type="term" value="F:magnesium ion binding"/>
    <property type="evidence" value="ECO:0007669"/>
    <property type="project" value="TreeGrafter"/>
</dbReference>
<evidence type="ECO:0000313" key="1">
    <source>
        <dbReference type="EMBL" id="SHH97157.1"/>
    </source>
</evidence>
<dbReference type="InterPro" id="IPR006379">
    <property type="entry name" value="HAD-SF_hydro_IIB"/>
</dbReference>
<organism evidence="1 2">
    <name type="scientific">Sporobacter termitidis DSM 10068</name>
    <dbReference type="NCBI Taxonomy" id="1123282"/>
    <lineage>
        <taxon>Bacteria</taxon>
        <taxon>Bacillati</taxon>
        <taxon>Bacillota</taxon>
        <taxon>Clostridia</taxon>
        <taxon>Eubacteriales</taxon>
        <taxon>Oscillospiraceae</taxon>
        <taxon>Sporobacter</taxon>
    </lineage>
</organism>
<protein>
    <recommendedName>
        <fullName evidence="3">Cof subfamily of IIB subfamily of haloacid dehalogenase superfamily/HAD-superfamily hydrolase, subfamily IIB</fullName>
    </recommendedName>
</protein>
<dbReference type="EMBL" id="FQXV01000005">
    <property type="protein sequence ID" value="SHH97157.1"/>
    <property type="molecule type" value="Genomic_DNA"/>
</dbReference>
<dbReference type="Proteomes" id="UP000183995">
    <property type="component" value="Unassembled WGS sequence"/>
</dbReference>